<comment type="caution">
    <text evidence="7">The sequence shown here is derived from an EMBL/GenBank/DDBJ whole genome shotgun (WGS) entry which is preliminary data.</text>
</comment>
<evidence type="ECO:0000256" key="4">
    <source>
        <dbReference type="ARBA" id="ARBA00022989"/>
    </source>
</evidence>
<dbReference type="GO" id="GO:0016020">
    <property type="term" value="C:membrane"/>
    <property type="evidence" value="ECO:0007669"/>
    <property type="project" value="UniProtKB-SubCell"/>
</dbReference>
<sequence>MVDKNNENKKVDAVQQKQEQQQEQQQQQQQQRQEPENKSKLKELLPAILRMVFFFALYKIMTNVAQNKLNNQSSTKQPPQFVGKNDNQNPDSKVLPNQNENNFIVRNLWKTNENTKTDLYVYLSENEIFSEFNDESKLLWNINDIKYHDYNVNYDKEFKVKLPESVLNNGTYYLHSFLTFSGVSPNPQNSSFDRKKITYNKKCKIKYI</sequence>
<protein>
    <submittedName>
        <fullName evidence="7">CLPTM1-domain-containing protein</fullName>
    </submittedName>
</protein>
<comment type="subcellular location">
    <subcellularLocation>
        <location evidence="1">Membrane</location>
        <topology evidence="1">Multi-pass membrane protein</topology>
    </subcellularLocation>
</comment>
<dbReference type="STRING" id="1754192.A0A1Y1XMC7"/>
<comment type="similarity">
    <text evidence="2">Belongs to the CLPTM1 family.</text>
</comment>
<dbReference type="Proteomes" id="UP000193944">
    <property type="component" value="Unassembled WGS sequence"/>
</dbReference>
<evidence type="ECO:0000313" key="7">
    <source>
        <dbReference type="EMBL" id="ORX86897.1"/>
    </source>
</evidence>
<reference evidence="7 8" key="2">
    <citation type="submission" date="2016-08" db="EMBL/GenBank/DDBJ databases">
        <title>Pervasive Adenine N6-methylation of Active Genes in Fungi.</title>
        <authorList>
            <consortium name="DOE Joint Genome Institute"/>
            <person name="Mondo S.J."/>
            <person name="Dannebaum R.O."/>
            <person name="Kuo R.C."/>
            <person name="Labutti K."/>
            <person name="Haridas S."/>
            <person name="Kuo A."/>
            <person name="Salamov A."/>
            <person name="Ahrendt S.R."/>
            <person name="Lipzen A."/>
            <person name="Sullivan W."/>
            <person name="Andreopoulos W.B."/>
            <person name="Clum A."/>
            <person name="Lindquist E."/>
            <person name="Daum C."/>
            <person name="Ramamoorthy G.K."/>
            <person name="Gryganskyi A."/>
            <person name="Culley D."/>
            <person name="Magnuson J.K."/>
            <person name="James T.Y."/>
            <person name="O'Malley M.A."/>
            <person name="Stajich J.E."/>
            <person name="Spatafora J.W."/>
            <person name="Visel A."/>
            <person name="Grigoriev I.V."/>
        </authorList>
    </citation>
    <scope>NUCLEOTIDE SEQUENCE [LARGE SCALE GENOMIC DNA]</scope>
    <source>
        <strain evidence="7 8">S4</strain>
    </source>
</reference>
<feature type="compositionally biased region" description="Polar residues" evidence="6">
    <location>
        <begin position="85"/>
        <end position="97"/>
    </location>
</feature>
<feature type="region of interest" description="Disordered" evidence="6">
    <location>
        <begin position="1"/>
        <end position="38"/>
    </location>
</feature>
<dbReference type="PANTHER" id="PTHR21347:SF14">
    <property type="entry name" value="LIPID SCRAMBLASE CLPTM1-RELATED"/>
    <property type="match status" value="1"/>
</dbReference>
<keyword evidence="5" id="KW-0472">Membrane</keyword>
<accession>A0A1Y1XMC7</accession>
<evidence type="ECO:0000313" key="8">
    <source>
        <dbReference type="Proteomes" id="UP000193944"/>
    </source>
</evidence>
<evidence type="ECO:0000256" key="1">
    <source>
        <dbReference type="ARBA" id="ARBA00004141"/>
    </source>
</evidence>
<dbReference type="Pfam" id="PF05602">
    <property type="entry name" value="CLPTM1"/>
    <property type="match status" value="1"/>
</dbReference>
<evidence type="ECO:0000256" key="3">
    <source>
        <dbReference type="ARBA" id="ARBA00022692"/>
    </source>
</evidence>
<dbReference type="PANTHER" id="PTHR21347">
    <property type="entry name" value="CLEFT LIP AND PALATE ASSOCIATED TRANSMEMBRANE PROTEIN-RELATED"/>
    <property type="match status" value="1"/>
</dbReference>
<keyword evidence="4" id="KW-1133">Transmembrane helix</keyword>
<evidence type="ECO:0000256" key="2">
    <source>
        <dbReference type="ARBA" id="ARBA00009310"/>
    </source>
</evidence>
<feature type="region of interest" description="Disordered" evidence="6">
    <location>
        <begin position="70"/>
        <end position="97"/>
    </location>
</feature>
<dbReference type="AlphaFoldDB" id="A0A1Y1XMC7"/>
<evidence type="ECO:0000256" key="5">
    <source>
        <dbReference type="ARBA" id="ARBA00023136"/>
    </source>
</evidence>
<dbReference type="EMBL" id="MCFG01000015">
    <property type="protein sequence ID" value="ORX86897.1"/>
    <property type="molecule type" value="Genomic_DNA"/>
</dbReference>
<dbReference type="GO" id="GO:0012505">
    <property type="term" value="C:endomembrane system"/>
    <property type="evidence" value="ECO:0007669"/>
    <property type="project" value="TreeGrafter"/>
</dbReference>
<evidence type="ECO:0000256" key="6">
    <source>
        <dbReference type="SAM" id="MobiDB-lite"/>
    </source>
</evidence>
<gene>
    <name evidence="7" type="ORF">BCR32DRAFT_23684</name>
</gene>
<reference evidence="7 8" key="1">
    <citation type="submission" date="2016-08" db="EMBL/GenBank/DDBJ databases">
        <title>A Parts List for Fungal Cellulosomes Revealed by Comparative Genomics.</title>
        <authorList>
            <consortium name="DOE Joint Genome Institute"/>
            <person name="Haitjema C.H."/>
            <person name="Gilmore S.P."/>
            <person name="Henske J.K."/>
            <person name="Solomon K.V."/>
            <person name="De Groot R."/>
            <person name="Kuo A."/>
            <person name="Mondo S.J."/>
            <person name="Salamov A.A."/>
            <person name="Labutti K."/>
            <person name="Zhao Z."/>
            <person name="Chiniquy J."/>
            <person name="Barry K."/>
            <person name="Brewer H.M."/>
            <person name="Purvine S.O."/>
            <person name="Wright A.T."/>
            <person name="Boxma B."/>
            <person name="Van Alen T."/>
            <person name="Hackstein J.H."/>
            <person name="Baker S.E."/>
            <person name="Grigoriev I.V."/>
            <person name="O'Malley M.A."/>
        </authorList>
    </citation>
    <scope>NUCLEOTIDE SEQUENCE [LARGE SCALE GENOMIC DNA]</scope>
    <source>
        <strain evidence="7 8">S4</strain>
    </source>
</reference>
<feature type="compositionally biased region" description="Low complexity" evidence="6">
    <location>
        <begin position="15"/>
        <end position="32"/>
    </location>
</feature>
<feature type="compositionally biased region" description="Basic and acidic residues" evidence="6">
    <location>
        <begin position="1"/>
        <end position="12"/>
    </location>
</feature>
<organism evidence="7 8">
    <name type="scientific">Anaeromyces robustus</name>
    <dbReference type="NCBI Taxonomy" id="1754192"/>
    <lineage>
        <taxon>Eukaryota</taxon>
        <taxon>Fungi</taxon>
        <taxon>Fungi incertae sedis</taxon>
        <taxon>Chytridiomycota</taxon>
        <taxon>Chytridiomycota incertae sedis</taxon>
        <taxon>Neocallimastigomycetes</taxon>
        <taxon>Neocallimastigales</taxon>
        <taxon>Neocallimastigaceae</taxon>
        <taxon>Anaeromyces</taxon>
    </lineage>
</organism>
<dbReference type="OrthoDB" id="378564at2759"/>
<dbReference type="InterPro" id="IPR008429">
    <property type="entry name" value="CLPTM1"/>
</dbReference>
<keyword evidence="3" id="KW-0812">Transmembrane</keyword>
<keyword evidence="8" id="KW-1185">Reference proteome</keyword>
<proteinExistence type="inferred from homology"/>
<name>A0A1Y1XMC7_9FUNG</name>